<proteinExistence type="predicted"/>
<gene>
    <name evidence="8" type="ORF">U472_00010</name>
</gene>
<dbReference type="InterPro" id="IPR036388">
    <property type="entry name" value="WH-like_DNA-bd_sf"/>
</dbReference>
<dbReference type="PANTHER" id="PTHR30363">
    <property type="entry name" value="HTH-TYPE TRANSCRIPTIONAL REGULATOR SRLR-RELATED"/>
    <property type="match status" value="1"/>
</dbReference>
<reference evidence="9" key="1">
    <citation type="submission" date="2016-07" db="EMBL/GenBank/DDBJ databases">
        <authorList>
            <person name="Florea S."/>
            <person name="Webb J.S."/>
            <person name="Jaromczyk J."/>
            <person name="Schardl C.L."/>
        </authorList>
    </citation>
    <scope>NUCLEOTIDE SEQUENCE [LARGE SCALE GENOMIC DNA]</scope>
    <source>
        <strain evidence="9">Z6</strain>
    </source>
</reference>
<accession>A0A1C0ADH5</accession>
<sequence length="249" mass="27839">MLKEERQQEILKILNSEQKVITSDLSQRLSVSKDTIRRDLKELDNQGLIRRVHSGALRKGPPVVDFFARQNISSDIKMKLAQKALRFIKDNQVLLIDGSTTNLHLVNQLPLTLNATIITNSPPISMALSNHKQVEVIMLGGTLYKQSMINLGIKTVETLNTMIADLYIMGIYNIDSQIGISVPSLSECLVKRKMVDISTEIIGLVTSDKLGTVSNQIVCPTEDLTYMVTENISSDIKKTYENQNIIVID</sequence>
<dbReference type="PANTHER" id="PTHR30363:SF4">
    <property type="entry name" value="GLYCEROL-3-PHOSPHATE REGULON REPRESSOR"/>
    <property type="match status" value="1"/>
</dbReference>
<dbReference type="SMART" id="SM01134">
    <property type="entry name" value="DeoRC"/>
    <property type="match status" value="1"/>
</dbReference>
<dbReference type="InterPro" id="IPR018356">
    <property type="entry name" value="Tscrpt_reg_HTH_DeoR_CS"/>
</dbReference>
<evidence type="ECO:0000313" key="9">
    <source>
        <dbReference type="Proteomes" id="UP000093514"/>
    </source>
</evidence>
<dbReference type="RefSeq" id="WP_068714229.1">
    <property type="nucleotide sequence ID" value="NZ_LWDV01000002.1"/>
</dbReference>
<evidence type="ECO:0000256" key="1">
    <source>
        <dbReference type="ARBA" id="ARBA00021390"/>
    </source>
</evidence>
<dbReference type="Pfam" id="PF00455">
    <property type="entry name" value="DeoRC"/>
    <property type="match status" value="1"/>
</dbReference>
<dbReference type="InterPro" id="IPR036390">
    <property type="entry name" value="WH_DNA-bd_sf"/>
</dbReference>
<dbReference type="OrthoDB" id="9797223at2"/>
<feature type="domain" description="HTH deoR-type" evidence="7">
    <location>
        <begin position="3"/>
        <end position="58"/>
    </location>
</feature>
<evidence type="ECO:0000256" key="4">
    <source>
        <dbReference type="ARBA" id="ARBA00023125"/>
    </source>
</evidence>
<keyword evidence="9" id="KW-1185">Reference proteome</keyword>
<dbReference type="GO" id="GO:0003677">
    <property type="term" value="F:DNA binding"/>
    <property type="evidence" value="ECO:0007669"/>
    <property type="project" value="UniProtKB-KW"/>
</dbReference>
<dbReference type="PROSITE" id="PS51000">
    <property type="entry name" value="HTH_DEOR_2"/>
    <property type="match status" value="1"/>
</dbReference>
<dbReference type="SMART" id="SM00420">
    <property type="entry name" value="HTH_DEOR"/>
    <property type="match status" value="1"/>
</dbReference>
<dbReference type="Gene3D" id="1.10.10.10">
    <property type="entry name" value="Winged helix-like DNA-binding domain superfamily/Winged helix DNA-binding domain"/>
    <property type="match status" value="1"/>
</dbReference>
<reference evidence="8 9" key="2">
    <citation type="submission" date="2016-08" db="EMBL/GenBank/DDBJ databases">
        <title>Orenia metallireducens sp. nov. strain Z6, a Novel Metal-reducing Firmicute from the Deep Subsurface.</title>
        <authorList>
            <person name="Maxim B.I."/>
            <person name="Kenneth K."/>
            <person name="Flynn T.M."/>
            <person name="Oloughlin E.J."/>
            <person name="Locke R.A."/>
            <person name="Weber J.R."/>
            <person name="Egan S.M."/>
            <person name="Mackie R.I."/>
            <person name="Cann I.K."/>
        </authorList>
    </citation>
    <scope>NUCLEOTIDE SEQUENCE [LARGE SCALE GENOMIC DNA]</scope>
    <source>
        <strain evidence="8 9">Z6</strain>
    </source>
</reference>
<protein>
    <recommendedName>
        <fullName evidence="1">Lactose phosphotransferase system repressor</fullName>
    </recommendedName>
</protein>
<dbReference type="GO" id="GO:0003700">
    <property type="term" value="F:DNA-binding transcription factor activity"/>
    <property type="evidence" value="ECO:0007669"/>
    <property type="project" value="InterPro"/>
</dbReference>
<comment type="function">
    <text evidence="6">Repressor of the lactose catabolism operon. Galactose-6-phosphate is the inducer.</text>
</comment>
<dbReference type="PRINTS" id="PR00037">
    <property type="entry name" value="HTHLACR"/>
</dbReference>
<name>A0A1C0ADH5_9FIRM</name>
<keyword evidence="4" id="KW-0238">DNA-binding</keyword>
<dbReference type="Proteomes" id="UP000093514">
    <property type="component" value="Unassembled WGS sequence"/>
</dbReference>
<dbReference type="SUPFAM" id="SSF100950">
    <property type="entry name" value="NagB/RpiA/CoA transferase-like"/>
    <property type="match status" value="1"/>
</dbReference>
<comment type="caution">
    <text evidence="8">The sequence shown here is derived from an EMBL/GenBank/DDBJ whole genome shotgun (WGS) entry which is preliminary data.</text>
</comment>
<evidence type="ECO:0000256" key="5">
    <source>
        <dbReference type="ARBA" id="ARBA00023163"/>
    </source>
</evidence>
<evidence type="ECO:0000259" key="7">
    <source>
        <dbReference type="PROSITE" id="PS51000"/>
    </source>
</evidence>
<dbReference type="EMBL" id="LWDV01000002">
    <property type="protein sequence ID" value="OCL28740.1"/>
    <property type="molecule type" value="Genomic_DNA"/>
</dbReference>
<evidence type="ECO:0000256" key="2">
    <source>
        <dbReference type="ARBA" id="ARBA00022491"/>
    </source>
</evidence>
<keyword evidence="5" id="KW-0804">Transcription</keyword>
<dbReference type="PROSITE" id="PS00894">
    <property type="entry name" value="HTH_DEOR_1"/>
    <property type="match status" value="1"/>
</dbReference>
<evidence type="ECO:0000256" key="6">
    <source>
        <dbReference type="ARBA" id="ARBA00024937"/>
    </source>
</evidence>
<evidence type="ECO:0000256" key="3">
    <source>
        <dbReference type="ARBA" id="ARBA00023015"/>
    </source>
</evidence>
<keyword evidence="3" id="KW-0805">Transcription regulation</keyword>
<dbReference type="AlphaFoldDB" id="A0A1C0ADH5"/>
<evidence type="ECO:0000313" key="8">
    <source>
        <dbReference type="EMBL" id="OCL28740.1"/>
    </source>
</evidence>
<dbReference type="SUPFAM" id="SSF46785">
    <property type="entry name" value="Winged helix' DNA-binding domain"/>
    <property type="match status" value="1"/>
</dbReference>
<dbReference type="InterPro" id="IPR050313">
    <property type="entry name" value="Carb_Metab_HTH_regulators"/>
</dbReference>
<organism evidence="8 9">
    <name type="scientific">Orenia metallireducens</name>
    <dbReference type="NCBI Taxonomy" id="1413210"/>
    <lineage>
        <taxon>Bacteria</taxon>
        <taxon>Bacillati</taxon>
        <taxon>Bacillota</taxon>
        <taxon>Clostridia</taxon>
        <taxon>Halanaerobiales</taxon>
        <taxon>Halobacteroidaceae</taxon>
        <taxon>Orenia</taxon>
    </lineage>
</organism>
<dbReference type="Gene3D" id="3.40.50.1360">
    <property type="match status" value="1"/>
</dbReference>
<keyword evidence="2" id="KW-0678">Repressor</keyword>
<dbReference type="InterPro" id="IPR014036">
    <property type="entry name" value="DeoR-like_C"/>
</dbReference>
<dbReference type="Pfam" id="PF08220">
    <property type="entry name" value="HTH_DeoR"/>
    <property type="match status" value="1"/>
</dbReference>
<dbReference type="InterPro" id="IPR037171">
    <property type="entry name" value="NagB/RpiA_transferase-like"/>
</dbReference>
<dbReference type="InterPro" id="IPR001034">
    <property type="entry name" value="DeoR_HTH"/>
</dbReference>